<dbReference type="PANTHER" id="PTHR47099:SF1">
    <property type="entry name" value="METHYLCOBAMIDE:COM METHYLTRANSFERASE MTBA"/>
    <property type="match status" value="1"/>
</dbReference>
<dbReference type="Pfam" id="PF01208">
    <property type="entry name" value="URO-D"/>
    <property type="match status" value="1"/>
</dbReference>
<name>A0ABQ0BEA8_9FIRM</name>
<sequence>MTQPKLTFLLERLQTLQNLANWPNANVPVTALVTEYIPELCKVPYDYLFRDNAEAMAECTLLVQDYLKLDILTANMDVYNFEAEAMGAKIKFFPDHCPDFDRSDYFIKDSSDLDKIRFGGLNQGRFPYLIQYCKAYKHYTGVDTFPIFSAPWTLAGNLYGIENLIMATIEEPEFVHEFLRRIVDDYHVPMFGALNDAVPGFAEMDFVDAFASVPMVNVSIVNEFIRPYLQRELDKLNMPGIRLMDTAFFGTAMLEGKERESFEDFIIWSNGRFLCIDPDAASLGADYARAVATQHLTPLQIGISATYLEFESIDKIVALVRDYVLRAKSGPTPAIFFFNNISPCTAQEKIQAAVQAVKIYGAPGADENTPYLLPKFRSFEDFLKHKLKNNPEGYTFEWMKQSAYSYLL</sequence>
<reference evidence="2 3" key="1">
    <citation type="submission" date="2024-04" db="EMBL/GenBank/DDBJ databases">
        <title>Defined microbial consortia suppress multidrug-resistant proinflammatory Enterobacteriaceae via ecological control.</title>
        <authorList>
            <person name="Furuichi M."/>
            <person name="Kawaguchi T."/>
            <person name="Pust M."/>
            <person name="Yasuma K."/>
            <person name="Plichta D."/>
            <person name="Hasegawa N."/>
            <person name="Ohya T."/>
            <person name="Bhattarai S."/>
            <person name="Sasajima S."/>
            <person name="Aoto Y."/>
            <person name="Tuganbaev T."/>
            <person name="Yaginuma M."/>
            <person name="Ueda M."/>
            <person name="Okahashi N."/>
            <person name="Amafuji K."/>
            <person name="Kiridooshi Y."/>
            <person name="Sugita K."/>
            <person name="Strazar M."/>
            <person name="Skelly A."/>
            <person name="Suda W."/>
            <person name="Hattori M."/>
            <person name="Nakamoto N."/>
            <person name="Caballero S."/>
            <person name="Norman J."/>
            <person name="Olle B."/>
            <person name="Tanoue T."/>
            <person name="Arita M."/>
            <person name="Bucci V."/>
            <person name="Atarashi K."/>
            <person name="Xavier R."/>
            <person name="Honda K."/>
        </authorList>
    </citation>
    <scope>NUCLEOTIDE SEQUENCE [LARGE SCALE GENOMIC DNA]</scope>
    <source>
        <strain evidence="3">k04-0078-D8-1</strain>
    </source>
</reference>
<evidence type="ECO:0000313" key="2">
    <source>
        <dbReference type="EMBL" id="GAA6409800.1"/>
    </source>
</evidence>
<protein>
    <recommendedName>
        <fullName evidence="1">Uroporphyrinogen decarboxylase (URO-D) domain-containing protein</fullName>
    </recommendedName>
</protein>
<evidence type="ECO:0000259" key="1">
    <source>
        <dbReference type="Pfam" id="PF01208"/>
    </source>
</evidence>
<dbReference type="PANTHER" id="PTHR47099">
    <property type="entry name" value="METHYLCOBAMIDE:COM METHYLTRANSFERASE MTBA"/>
    <property type="match status" value="1"/>
</dbReference>
<accession>A0ABQ0BEA8</accession>
<dbReference type="InterPro" id="IPR052024">
    <property type="entry name" value="Methanogen_methyltrans"/>
</dbReference>
<organism evidence="2 3">
    <name type="scientific">Blautia hominis</name>
    <dbReference type="NCBI Taxonomy" id="2025493"/>
    <lineage>
        <taxon>Bacteria</taxon>
        <taxon>Bacillati</taxon>
        <taxon>Bacillota</taxon>
        <taxon>Clostridia</taxon>
        <taxon>Lachnospirales</taxon>
        <taxon>Lachnospiraceae</taxon>
        <taxon>Blautia</taxon>
    </lineage>
</organism>
<dbReference type="Gene3D" id="3.20.20.210">
    <property type="match status" value="1"/>
</dbReference>
<dbReference type="InterPro" id="IPR038071">
    <property type="entry name" value="UROD/MetE-like_sf"/>
</dbReference>
<gene>
    <name evidence="2" type="ORF">K040078D81_39170</name>
</gene>
<comment type="caution">
    <text evidence="2">The sequence shown here is derived from an EMBL/GenBank/DDBJ whole genome shotgun (WGS) entry which is preliminary data.</text>
</comment>
<feature type="domain" description="Uroporphyrinogen decarboxylase (URO-D)" evidence="1">
    <location>
        <begin position="50"/>
        <end position="235"/>
    </location>
</feature>
<dbReference type="SUPFAM" id="SSF51726">
    <property type="entry name" value="UROD/MetE-like"/>
    <property type="match status" value="1"/>
</dbReference>
<evidence type="ECO:0000313" key="3">
    <source>
        <dbReference type="Proteomes" id="UP001600943"/>
    </source>
</evidence>
<keyword evidence="3" id="KW-1185">Reference proteome</keyword>
<dbReference type="EMBL" id="BAABYW010000001">
    <property type="protein sequence ID" value="GAA6409800.1"/>
    <property type="molecule type" value="Genomic_DNA"/>
</dbReference>
<dbReference type="InterPro" id="IPR000257">
    <property type="entry name" value="Uroporphyrinogen_deCOase"/>
</dbReference>
<dbReference type="RefSeq" id="WP_289072025.1">
    <property type="nucleotide sequence ID" value="NZ_BAABYW010000001.1"/>
</dbReference>
<dbReference type="Proteomes" id="UP001600943">
    <property type="component" value="Unassembled WGS sequence"/>
</dbReference>
<proteinExistence type="predicted"/>